<gene>
    <name evidence="10" type="ORF">CONLIGDRAFT_587369</name>
</gene>
<dbReference type="PANTHER" id="PTHR21227:SF0">
    <property type="entry name" value="TRNA-SPLICING ENDONUCLEASE SUBUNIT SEN2"/>
    <property type="match status" value="1"/>
</dbReference>
<feature type="compositionally biased region" description="Low complexity" evidence="8">
    <location>
        <begin position="13"/>
        <end position="23"/>
    </location>
</feature>
<comment type="similarity">
    <text evidence="1">Belongs to the tRNA-intron endonuclease family.</text>
</comment>
<dbReference type="STRING" id="1408157.A0A1J7J007"/>
<dbReference type="GO" id="GO:0003676">
    <property type="term" value="F:nucleic acid binding"/>
    <property type="evidence" value="ECO:0007669"/>
    <property type="project" value="InterPro"/>
</dbReference>
<feature type="region of interest" description="Disordered" evidence="8">
    <location>
        <begin position="1"/>
        <end position="39"/>
    </location>
</feature>
<protein>
    <recommendedName>
        <fullName evidence="2">tRNA-intron lyase</fullName>
        <ecNumber evidence="2">4.6.1.16</ecNumber>
    </recommendedName>
    <alternativeName>
        <fullName evidence="5">tRNA-intron endonuclease Sen2</fullName>
    </alternativeName>
</protein>
<dbReference type="InterPro" id="IPR036167">
    <property type="entry name" value="tRNA_intron_Endo_cat-like_sf"/>
</dbReference>
<evidence type="ECO:0000259" key="9">
    <source>
        <dbReference type="Pfam" id="PF01974"/>
    </source>
</evidence>
<dbReference type="InParanoid" id="A0A1J7J007"/>
<dbReference type="GO" id="GO:0000379">
    <property type="term" value="P:tRNA-type intron splice site recognition and cleavage"/>
    <property type="evidence" value="ECO:0007669"/>
    <property type="project" value="TreeGrafter"/>
</dbReference>
<accession>A0A1J7J007</accession>
<dbReference type="FunCoup" id="A0A1J7J007">
    <property type="interactions" value="63"/>
</dbReference>
<evidence type="ECO:0000313" key="10">
    <source>
        <dbReference type="EMBL" id="OIW22484.1"/>
    </source>
</evidence>
<evidence type="ECO:0000256" key="3">
    <source>
        <dbReference type="ARBA" id="ARBA00022694"/>
    </source>
</evidence>
<sequence length="561" mass="62250">MADSITIPPSIPPAMEVAPPAAELTADSQSRPRNRGPPLNQIYALPAPIRTFPLPSFYPSNPISLFHLVYTWMKQVLSPPPAEPSIIHTGIWDPDSRSVHITDPTAVRAFWEQGFYGKGNLSRSEPNWLKREQIRRGAVEGDVSEQRTALRREERRQVKWERARTEQEALERTRREEAELAVTVAPVLSKAPLLSKAPVGPLEQLALPNCAAQSTAPSPRENIVARETSVIFKAPVGPLELLALPNSAGEIQPPLTATVLPESLAPELITAVADVVEASLDIAPVATTLIPGSKHALEMPDAAEAQPPKRRKSVRFSATVESTTFLHHDPPSPDRSVVVARCKGAAVKQDDKASAPPVSSRINSPPKVTAVIENKEHLQLSAEEAFFLAYGIGALSILDPDTKMPIPREKLLGLFRSHSYFPPRQELQPSDPFLVHYAVYHHFRSLGWVPRHGIKFGVDWMLYTRGPVFDHAEFGLIVMPSYSHSWWKENGIEAPRKSWHWLHGVNRVLSHVLKSLVLVYVDVPPPHIFDAAMAAGGVSAALKEYKVREFMVRRWSSNRNR</sequence>
<evidence type="ECO:0000256" key="1">
    <source>
        <dbReference type="ARBA" id="ARBA00008078"/>
    </source>
</evidence>
<dbReference type="GO" id="GO:0000214">
    <property type="term" value="C:tRNA-intron endonuclease complex"/>
    <property type="evidence" value="ECO:0007669"/>
    <property type="project" value="InterPro"/>
</dbReference>
<name>A0A1J7J007_9PEZI</name>
<evidence type="ECO:0000256" key="2">
    <source>
        <dbReference type="ARBA" id="ARBA00012573"/>
    </source>
</evidence>
<organism evidence="10 11">
    <name type="scientific">Coniochaeta ligniaria NRRL 30616</name>
    <dbReference type="NCBI Taxonomy" id="1408157"/>
    <lineage>
        <taxon>Eukaryota</taxon>
        <taxon>Fungi</taxon>
        <taxon>Dikarya</taxon>
        <taxon>Ascomycota</taxon>
        <taxon>Pezizomycotina</taxon>
        <taxon>Sordariomycetes</taxon>
        <taxon>Sordariomycetidae</taxon>
        <taxon>Coniochaetales</taxon>
        <taxon>Coniochaetaceae</taxon>
        <taxon>Coniochaeta</taxon>
    </lineage>
</organism>
<dbReference type="FunFam" id="3.40.1350.10:FF:000007">
    <property type="entry name" value="tRNA-splicing endonuclease subunit Sen2"/>
    <property type="match status" value="1"/>
</dbReference>
<dbReference type="Gene3D" id="3.40.1350.10">
    <property type="match status" value="1"/>
</dbReference>
<evidence type="ECO:0000256" key="8">
    <source>
        <dbReference type="SAM" id="MobiDB-lite"/>
    </source>
</evidence>
<dbReference type="SUPFAM" id="SSF53032">
    <property type="entry name" value="tRNA-intron endonuclease catalytic domain-like"/>
    <property type="match status" value="1"/>
</dbReference>
<feature type="active site" evidence="7">
    <location>
        <position position="463"/>
    </location>
</feature>
<dbReference type="InterPro" id="IPR011856">
    <property type="entry name" value="tRNA_endonuc-like_dom_sf"/>
</dbReference>
<dbReference type="EMBL" id="KV875113">
    <property type="protein sequence ID" value="OIW22484.1"/>
    <property type="molecule type" value="Genomic_DNA"/>
</dbReference>
<feature type="active site" evidence="7">
    <location>
        <position position="514"/>
    </location>
</feature>
<dbReference type="Pfam" id="PF01974">
    <property type="entry name" value="tRNA_int_endo"/>
    <property type="match status" value="1"/>
</dbReference>
<dbReference type="PIRSF" id="PIRSF011789">
    <property type="entry name" value="tRNA_splic_SEN2"/>
    <property type="match status" value="1"/>
</dbReference>
<evidence type="ECO:0000256" key="4">
    <source>
        <dbReference type="ARBA" id="ARBA00023239"/>
    </source>
</evidence>
<dbReference type="InterPro" id="IPR006677">
    <property type="entry name" value="tRNA_intron_Endonuc_cat-like"/>
</dbReference>
<dbReference type="PANTHER" id="PTHR21227">
    <property type="entry name" value="TRNA-SPLICING ENDONUCLEASE SUBUNIT SEN2"/>
    <property type="match status" value="1"/>
</dbReference>
<reference evidence="10 11" key="1">
    <citation type="submission" date="2016-10" db="EMBL/GenBank/DDBJ databases">
        <title>Draft genome sequence of Coniochaeta ligniaria NRRL30616, a lignocellulolytic fungus for bioabatement of inhibitors in plant biomass hydrolysates.</title>
        <authorList>
            <consortium name="DOE Joint Genome Institute"/>
            <person name="Jimenez D.J."/>
            <person name="Hector R.E."/>
            <person name="Riley R."/>
            <person name="Sun H."/>
            <person name="Grigoriev I.V."/>
            <person name="Van Elsas J.D."/>
            <person name="Nichols N.N."/>
        </authorList>
    </citation>
    <scope>NUCLEOTIDE SEQUENCE [LARGE SCALE GENOMIC DNA]</scope>
    <source>
        <strain evidence="10 11">NRRL 30616</strain>
    </source>
</reference>
<dbReference type="InterPro" id="IPR006676">
    <property type="entry name" value="tRNA_splic"/>
</dbReference>
<dbReference type="InterPro" id="IPR016589">
    <property type="entry name" value="tRNA_splic_SEN2"/>
</dbReference>
<dbReference type="Proteomes" id="UP000182658">
    <property type="component" value="Unassembled WGS sequence"/>
</dbReference>
<dbReference type="CDD" id="cd22363">
    <property type="entry name" value="tRNA-intron_lyase_C"/>
    <property type="match status" value="1"/>
</dbReference>
<feature type="active site" evidence="7">
    <location>
        <position position="471"/>
    </location>
</feature>
<keyword evidence="4" id="KW-0456">Lyase</keyword>
<dbReference type="GO" id="GO:0005737">
    <property type="term" value="C:cytoplasm"/>
    <property type="evidence" value="ECO:0007669"/>
    <property type="project" value="TreeGrafter"/>
</dbReference>
<evidence type="ECO:0000256" key="7">
    <source>
        <dbReference type="PIRSR" id="PIRSR011789-1"/>
    </source>
</evidence>
<keyword evidence="3" id="KW-0819">tRNA processing</keyword>
<dbReference type="GO" id="GO:0000213">
    <property type="term" value="F:tRNA-intron lyase activity"/>
    <property type="evidence" value="ECO:0007669"/>
    <property type="project" value="UniProtKB-EC"/>
</dbReference>
<dbReference type="AlphaFoldDB" id="A0A1J7J007"/>
<evidence type="ECO:0000313" key="11">
    <source>
        <dbReference type="Proteomes" id="UP000182658"/>
    </source>
</evidence>
<comment type="catalytic activity">
    <reaction evidence="6">
        <text>pretRNA = a 3'-half-tRNA molecule with a 5'-OH end + a 5'-half-tRNA molecule with a 2',3'-cyclic phosphate end + an intron with a 2',3'-cyclic phosphate and a 5'-hydroxyl terminus.</text>
        <dbReference type="EC" id="4.6.1.16"/>
    </reaction>
</comment>
<evidence type="ECO:0000256" key="6">
    <source>
        <dbReference type="ARBA" id="ARBA00034031"/>
    </source>
</evidence>
<evidence type="ECO:0000256" key="5">
    <source>
        <dbReference type="ARBA" id="ARBA00032432"/>
    </source>
</evidence>
<proteinExistence type="inferred from homology"/>
<dbReference type="EC" id="4.6.1.16" evidence="2"/>
<feature type="domain" description="tRNA intron endonuclease catalytic" evidence="9">
    <location>
        <begin position="433"/>
        <end position="522"/>
    </location>
</feature>
<dbReference type="OrthoDB" id="10249562at2759"/>
<keyword evidence="11" id="KW-1185">Reference proteome</keyword>